<evidence type="ECO:0000256" key="1">
    <source>
        <dbReference type="SAM" id="Phobius"/>
    </source>
</evidence>
<reference evidence="3" key="1">
    <citation type="submission" date="2016-10" db="EMBL/GenBank/DDBJ databases">
        <authorList>
            <person name="Varghese N."/>
            <person name="Submissions S."/>
        </authorList>
    </citation>
    <scope>NUCLEOTIDE SEQUENCE [LARGE SCALE GENOMIC DNA]</scope>
    <source>
        <strain evidence="3">DSM 18609</strain>
    </source>
</reference>
<organism evidence="2 3">
    <name type="scientific">Pedobacter soli</name>
    <dbReference type="NCBI Taxonomy" id="390242"/>
    <lineage>
        <taxon>Bacteria</taxon>
        <taxon>Pseudomonadati</taxon>
        <taxon>Bacteroidota</taxon>
        <taxon>Sphingobacteriia</taxon>
        <taxon>Sphingobacteriales</taxon>
        <taxon>Sphingobacteriaceae</taxon>
        <taxon>Pedobacter</taxon>
    </lineage>
</organism>
<feature type="transmembrane region" description="Helical" evidence="1">
    <location>
        <begin position="31"/>
        <end position="49"/>
    </location>
</feature>
<keyword evidence="1" id="KW-0472">Membrane</keyword>
<gene>
    <name evidence="2" type="ORF">SAMN04488024_10717</name>
</gene>
<proteinExistence type="predicted"/>
<keyword evidence="1" id="KW-1133">Transmembrane helix</keyword>
<accession>A0A1G6WH42</accession>
<evidence type="ECO:0000313" key="3">
    <source>
        <dbReference type="Proteomes" id="UP000199455"/>
    </source>
</evidence>
<name>A0A1G6WH42_9SPHI</name>
<protein>
    <submittedName>
        <fullName evidence="2">Uncharacterized protein</fullName>
    </submittedName>
</protein>
<dbReference type="Proteomes" id="UP000199455">
    <property type="component" value="Unassembled WGS sequence"/>
</dbReference>
<dbReference type="STRING" id="390242.SAMN04488024_10717"/>
<dbReference type="EMBL" id="FMZH01000007">
    <property type="protein sequence ID" value="SDD65192.1"/>
    <property type="molecule type" value="Genomic_DNA"/>
</dbReference>
<dbReference type="AlphaFoldDB" id="A0A1G6WH42"/>
<keyword evidence="1" id="KW-0812">Transmembrane</keyword>
<evidence type="ECO:0000313" key="2">
    <source>
        <dbReference type="EMBL" id="SDD65192.1"/>
    </source>
</evidence>
<keyword evidence="3" id="KW-1185">Reference proteome</keyword>
<sequence>MDKLKKGCKAYIRAPACNYHFQIMIHKAKSYSFILIWGLFLYFYAQLITDKPSKHL</sequence>